<organism evidence="1 2">
    <name type="scientific">Caproicibacter fermentans</name>
    <dbReference type="NCBI Taxonomy" id="2576756"/>
    <lineage>
        <taxon>Bacteria</taxon>
        <taxon>Bacillati</taxon>
        <taxon>Bacillota</taxon>
        <taxon>Clostridia</taxon>
        <taxon>Eubacteriales</taxon>
        <taxon>Acutalibacteraceae</taxon>
        <taxon>Caproicibacter</taxon>
    </lineage>
</organism>
<dbReference type="Proteomes" id="UP000469440">
    <property type="component" value="Unassembled WGS sequence"/>
</dbReference>
<dbReference type="EMBL" id="VWXL01000083">
    <property type="protein sequence ID" value="MVB12096.1"/>
    <property type="molecule type" value="Genomic_DNA"/>
</dbReference>
<evidence type="ECO:0000313" key="2">
    <source>
        <dbReference type="Proteomes" id="UP000469440"/>
    </source>
</evidence>
<comment type="caution">
    <text evidence="1">The sequence shown here is derived from an EMBL/GenBank/DDBJ whole genome shotgun (WGS) entry which is preliminary data.</text>
</comment>
<sequence length="195" mass="21909">MLPTNIPVEKNRYLTATTVSQTLNYKVNFYETTKTAKINSPSVSKGTLIATLEGIKYKGTASAKASISDYVQINAADYDEFVDLGHRIKAAEQAGLGHQQLLWNEGRWYIYLDFPSDSTFQTKDYPDSRQLAKDIVTYLDKNMLPAPQKIGVIKISNWNTSEDTTVQWQDNQTVYQISGRDPMTALKIAVAMKAK</sequence>
<keyword evidence="2" id="KW-1185">Reference proteome</keyword>
<dbReference type="AlphaFoldDB" id="A0A6N8I1W6"/>
<name>A0A6N8I1W6_9FIRM</name>
<accession>A0A6N8I1W6</accession>
<gene>
    <name evidence="1" type="ORF">CAFE_28270</name>
</gene>
<protein>
    <submittedName>
        <fullName evidence="1">Uncharacterized protein</fullName>
    </submittedName>
</protein>
<proteinExistence type="predicted"/>
<reference evidence="1 2" key="1">
    <citation type="submission" date="2019-09" db="EMBL/GenBank/DDBJ databases">
        <title>Genome sequence of Clostridium sp. EA1.</title>
        <authorList>
            <person name="Poehlein A."/>
            <person name="Bengelsdorf F.R."/>
            <person name="Daniel R."/>
        </authorList>
    </citation>
    <scope>NUCLEOTIDE SEQUENCE [LARGE SCALE GENOMIC DNA]</scope>
    <source>
        <strain evidence="1 2">EA1</strain>
    </source>
</reference>
<evidence type="ECO:0000313" key="1">
    <source>
        <dbReference type="EMBL" id="MVB12096.1"/>
    </source>
</evidence>